<organism evidence="5 6">
    <name type="scientific">Petromyzon marinus</name>
    <name type="common">Sea lamprey</name>
    <dbReference type="NCBI Taxonomy" id="7757"/>
    <lineage>
        <taxon>Eukaryota</taxon>
        <taxon>Metazoa</taxon>
        <taxon>Chordata</taxon>
        <taxon>Craniata</taxon>
        <taxon>Vertebrata</taxon>
        <taxon>Cyclostomata</taxon>
        <taxon>Hyperoartia</taxon>
        <taxon>Petromyzontiformes</taxon>
        <taxon>Petromyzontidae</taxon>
        <taxon>Petromyzon</taxon>
    </lineage>
</organism>
<evidence type="ECO:0000313" key="5">
    <source>
        <dbReference type="Proteomes" id="UP001318040"/>
    </source>
</evidence>
<keyword evidence="1" id="KW-0677">Repeat</keyword>
<evidence type="ECO:0000256" key="2">
    <source>
        <dbReference type="ARBA" id="ARBA00023157"/>
    </source>
</evidence>
<protein>
    <submittedName>
        <fullName evidence="6">CUB domain-containing protein 2-like</fullName>
    </submittedName>
</protein>
<dbReference type="Pfam" id="PF00431">
    <property type="entry name" value="CUB"/>
    <property type="match status" value="1"/>
</dbReference>
<evidence type="ECO:0000256" key="1">
    <source>
        <dbReference type="ARBA" id="ARBA00022737"/>
    </source>
</evidence>
<keyword evidence="2" id="KW-1015">Disulfide bond</keyword>
<sequence>MNSFYDLGYATNMFCTVDITVPNGSFVKLQFNYFKLPGSELCGKQLLDRVRRRRPAAGHSLGRFCGQALPPGVRSLSNNVTLVFQVSDNFMQEYGFSLEFYKVDPLPASRECGWIPVAERRREQAGSWEATKQGLRMALASRACTTSTD</sequence>
<dbReference type="SUPFAM" id="SSF49854">
    <property type="entry name" value="Spermadhesin, CUB domain"/>
    <property type="match status" value="1"/>
</dbReference>
<evidence type="ECO:0000259" key="4">
    <source>
        <dbReference type="PROSITE" id="PS01180"/>
    </source>
</evidence>
<comment type="caution">
    <text evidence="3">Lacks conserved residue(s) required for the propagation of feature annotation.</text>
</comment>
<evidence type="ECO:0000256" key="3">
    <source>
        <dbReference type="PROSITE-ProRule" id="PRU00059"/>
    </source>
</evidence>
<proteinExistence type="predicted"/>
<dbReference type="RefSeq" id="XP_032829414.1">
    <property type="nucleotide sequence ID" value="XM_032973523.1"/>
</dbReference>
<dbReference type="PANTHER" id="PTHR24251">
    <property type="entry name" value="OVOCHYMASE-RELATED"/>
    <property type="match status" value="1"/>
</dbReference>
<dbReference type="Gene3D" id="2.60.120.290">
    <property type="entry name" value="Spermadhesin, CUB domain"/>
    <property type="match status" value="1"/>
</dbReference>
<evidence type="ECO:0000313" key="6">
    <source>
        <dbReference type="RefSeq" id="XP_032829414.1"/>
    </source>
</evidence>
<dbReference type="InterPro" id="IPR035914">
    <property type="entry name" value="Sperma_CUB_dom_sf"/>
</dbReference>
<keyword evidence="5" id="KW-1185">Reference proteome</keyword>
<dbReference type="CDD" id="cd00041">
    <property type="entry name" value="CUB"/>
    <property type="match status" value="1"/>
</dbReference>
<dbReference type="PROSITE" id="PS01180">
    <property type="entry name" value="CUB"/>
    <property type="match status" value="1"/>
</dbReference>
<gene>
    <name evidence="6" type="primary">LOC116953373</name>
</gene>
<name>A0AAJ7XC89_PETMA</name>
<dbReference type="InterPro" id="IPR000859">
    <property type="entry name" value="CUB_dom"/>
</dbReference>
<feature type="domain" description="CUB" evidence="4">
    <location>
        <begin position="1"/>
        <end position="103"/>
    </location>
</feature>
<reference evidence="6" key="1">
    <citation type="submission" date="2025-08" db="UniProtKB">
        <authorList>
            <consortium name="RefSeq"/>
        </authorList>
    </citation>
    <scope>IDENTIFICATION</scope>
    <source>
        <tissue evidence="6">Sperm</tissue>
    </source>
</reference>
<dbReference type="KEGG" id="pmrn:116953373"/>
<dbReference type="AlphaFoldDB" id="A0AAJ7XC89"/>
<accession>A0AAJ7XC89</accession>
<dbReference type="Proteomes" id="UP001318040">
    <property type="component" value="Chromosome 51"/>
</dbReference>